<evidence type="ECO:0000256" key="1">
    <source>
        <dbReference type="ARBA" id="ARBA00022485"/>
    </source>
</evidence>
<dbReference type="EMBL" id="CP015625">
    <property type="protein sequence ID" value="AQT47196.1"/>
    <property type="molecule type" value="Genomic_DNA"/>
</dbReference>
<organism evidence="9 10">
    <name type="scientific">Bartonella choladocola</name>
    <dbReference type="NCBI Taxonomy" id="2750995"/>
    <lineage>
        <taxon>Bacteria</taxon>
        <taxon>Pseudomonadati</taxon>
        <taxon>Pseudomonadota</taxon>
        <taxon>Alphaproteobacteria</taxon>
        <taxon>Hyphomicrobiales</taxon>
        <taxon>Bartonellaceae</taxon>
        <taxon>Bartonella</taxon>
    </lineage>
</organism>
<dbReference type="PANTHER" id="PTHR32439:SF9">
    <property type="entry name" value="BLR3264 PROTEIN"/>
    <property type="match status" value="1"/>
</dbReference>
<keyword evidence="1" id="KW-0004">4Fe-4S</keyword>
<dbReference type="GO" id="GO:0020037">
    <property type="term" value="F:heme binding"/>
    <property type="evidence" value="ECO:0007669"/>
    <property type="project" value="InterPro"/>
</dbReference>
<evidence type="ECO:0000256" key="6">
    <source>
        <dbReference type="ARBA" id="ARBA00023014"/>
    </source>
</evidence>
<evidence type="ECO:0000313" key="10">
    <source>
        <dbReference type="Proteomes" id="UP000189632"/>
    </source>
</evidence>
<dbReference type="OrthoDB" id="7459360at2"/>
<dbReference type="InterPro" id="IPR012798">
    <property type="entry name" value="Cbl_synth_CobG-like"/>
</dbReference>
<evidence type="ECO:0000259" key="8">
    <source>
        <dbReference type="Pfam" id="PF03460"/>
    </source>
</evidence>
<evidence type="ECO:0000313" key="9">
    <source>
        <dbReference type="EMBL" id="AQT47196.1"/>
    </source>
</evidence>
<keyword evidence="4 9" id="KW-0560">Oxidoreductase</keyword>
<name>A0A1U9MH57_9HYPH</name>
<dbReference type="GO" id="GO:0046872">
    <property type="term" value="F:metal ion binding"/>
    <property type="evidence" value="ECO:0007669"/>
    <property type="project" value="UniProtKB-KW"/>
</dbReference>
<keyword evidence="2" id="KW-0349">Heme</keyword>
<accession>A0A1U9MH57</accession>
<dbReference type="InterPro" id="IPR005117">
    <property type="entry name" value="NiRdtase/SiRdtase_haem-b_fer"/>
</dbReference>
<evidence type="ECO:0000256" key="3">
    <source>
        <dbReference type="ARBA" id="ARBA00022723"/>
    </source>
</evidence>
<dbReference type="KEGG" id="bapi:BBC0122_010760"/>
<reference evidence="9 10" key="1">
    <citation type="submission" date="2016-11" db="EMBL/GenBank/DDBJ databases">
        <title>Comparative genomics of Bartonella apis.</title>
        <authorList>
            <person name="Engel P."/>
        </authorList>
    </citation>
    <scope>NUCLEOTIDE SEQUENCE [LARGE SCALE GENOMIC DNA]</scope>
    <source>
        <strain evidence="9 10">BBC0122</strain>
    </source>
</reference>
<evidence type="ECO:0000259" key="7">
    <source>
        <dbReference type="Pfam" id="PF01077"/>
    </source>
</evidence>
<sequence length="464" mass="50406">MMNSPATEIENKIKAVQDRRYACPGLFRMPLANDGGICRIKLPLGCVTSDQLNGLADAVDAFSTGFIELTTRANLQIRAVEKNNEQKLIDKLLKLGLGPLTPEGDDIRNVMVAPTAGIDVDMSCDTTKLGKELLEMLQLEKEFAVLSPKFSFLINGGETTRVLDHIADIWLSALPDGKTYNFGFASSALDNQKQNSNAVGNISACHALEFIRSALEAFIAVARANPSISRMKHLCSGSTFKAFLTDLSNHFGGEISKPVFSINRNNAKSSLAGIFPQKQEGCFYVGARPELGRLTSGALREIAKLGEKRNIATPVRLTHHQGIIISDCSKTEAESVKNELSRIGLATDENSPALYVYCCAGAPFCRSALSDVQRDGKYLVDHLSSSQNASIHLTACPKSCVATVAFPFTLLAVKDGVYNLYRADSGQKTKFGKLLFENAGISDIVRYIEQSKNETQNKKAQVNA</sequence>
<gene>
    <name evidence="9" type="ORF">BBC0122_010760</name>
</gene>
<dbReference type="InterPro" id="IPR036136">
    <property type="entry name" value="Nit/Sulf_reduc_fer-like_dom_sf"/>
</dbReference>
<dbReference type="PANTHER" id="PTHR32439">
    <property type="entry name" value="FERREDOXIN--NITRITE REDUCTASE, CHLOROPLASTIC"/>
    <property type="match status" value="1"/>
</dbReference>
<dbReference type="AlphaFoldDB" id="A0A1U9MH57"/>
<keyword evidence="3" id="KW-0479">Metal-binding</keyword>
<feature type="domain" description="Nitrite/Sulfite reductase ferredoxin-like" evidence="8">
    <location>
        <begin position="276"/>
        <end position="340"/>
    </location>
</feature>
<evidence type="ECO:0000256" key="4">
    <source>
        <dbReference type="ARBA" id="ARBA00023002"/>
    </source>
</evidence>
<evidence type="ECO:0000256" key="2">
    <source>
        <dbReference type="ARBA" id="ARBA00022617"/>
    </source>
</evidence>
<dbReference type="EC" id="1.14.13.83" evidence="9"/>
<dbReference type="SUPFAM" id="SSF55124">
    <property type="entry name" value="Nitrite/Sulfite reductase N-terminal domain-like"/>
    <property type="match status" value="2"/>
</dbReference>
<feature type="domain" description="Nitrite/sulphite reductase 4Fe-4S" evidence="7">
    <location>
        <begin position="103"/>
        <end position="250"/>
    </location>
</feature>
<dbReference type="Gene3D" id="3.90.480.10">
    <property type="entry name" value="Sulfite Reductase Hemoprotein,Domain 2"/>
    <property type="match status" value="1"/>
</dbReference>
<dbReference type="Pfam" id="PF01077">
    <property type="entry name" value="NIR_SIR"/>
    <property type="match status" value="1"/>
</dbReference>
<dbReference type="NCBIfam" id="TIGR02435">
    <property type="entry name" value="CobG"/>
    <property type="match status" value="1"/>
</dbReference>
<dbReference type="InterPro" id="IPR051329">
    <property type="entry name" value="NIR_SIR_4Fe-4S"/>
</dbReference>
<keyword evidence="6" id="KW-0411">Iron-sulfur</keyword>
<dbReference type="GO" id="GO:0051539">
    <property type="term" value="F:4 iron, 4 sulfur cluster binding"/>
    <property type="evidence" value="ECO:0007669"/>
    <property type="project" value="UniProtKB-KW"/>
</dbReference>
<dbReference type="Pfam" id="PF03460">
    <property type="entry name" value="NIR_SIR_ferr"/>
    <property type="match status" value="2"/>
</dbReference>
<dbReference type="InterPro" id="IPR006067">
    <property type="entry name" value="NO2/SO3_Rdtase_4Fe4S_dom"/>
</dbReference>
<dbReference type="GO" id="GO:0043818">
    <property type="term" value="F:precorrin-3B synthase activity"/>
    <property type="evidence" value="ECO:0007669"/>
    <property type="project" value="UniProtKB-EC"/>
</dbReference>
<protein>
    <submittedName>
        <fullName evidence="9">Precorrin-3B synthase</fullName>
        <ecNumber evidence="9">1.14.13.83</ecNumber>
    </submittedName>
</protein>
<proteinExistence type="predicted"/>
<dbReference type="RefSeq" id="WP_077992027.1">
    <property type="nucleotide sequence ID" value="NZ_CP015625.1"/>
</dbReference>
<dbReference type="SUPFAM" id="SSF56014">
    <property type="entry name" value="Nitrite and sulphite reductase 4Fe-4S domain-like"/>
    <property type="match status" value="2"/>
</dbReference>
<dbReference type="Proteomes" id="UP000189632">
    <property type="component" value="Chromosome"/>
</dbReference>
<keyword evidence="10" id="KW-1185">Reference proteome</keyword>
<keyword evidence="5" id="KW-0408">Iron</keyword>
<evidence type="ECO:0000256" key="5">
    <source>
        <dbReference type="ARBA" id="ARBA00023004"/>
    </source>
</evidence>
<feature type="domain" description="Nitrite/Sulfite reductase ferredoxin-like" evidence="8">
    <location>
        <begin position="37"/>
        <end position="94"/>
    </location>
</feature>
<dbReference type="InterPro" id="IPR045854">
    <property type="entry name" value="NO2/SO3_Rdtase_4Fe4S_sf"/>
</dbReference>
<dbReference type="Gene3D" id="3.30.413.10">
    <property type="entry name" value="Sulfite Reductase Hemoprotein, domain 1"/>
    <property type="match status" value="2"/>
</dbReference>